<name>A0A5C7GDS7_9FLAO</name>
<gene>
    <name evidence="2" type="ORF">FUA22_17215</name>
</gene>
<protein>
    <recommendedName>
        <fullName evidence="4">Type II secretion system protein</fullName>
    </recommendedName>
</protein>
<evidence type="ECO:0000256" key="1">
    <source>
        <dbReference type="SAM" id="Phobius"/>
    </source>
</evidence>
<reference evidence="2 3" key="1">
    <citation type="submission" date="2019-08" db="EMBL/GenBank/DDBJ databases">
        <title>Seonamhaeicola sediminis sp. nov., isolated from marine sediment.</title>
        <authorList>
            <person name="Cao W.R."/>
        </authorList>
    </citation>
    <scope>NUCLEOTIDE SEQUENCE [LARGE SCALE GENOMIC DNA]</scope>
    <source>
        <strain evidence="2 3">1505</strain>
    </source>
</reference>
<evidence type="ECO:0000313" key="3">
    <source>
        <dbReference type="Proteomes" id="UP000321080"/>
    </source>
</evidence>
<accession>A0A5C7GDS7</accession>
<sequence length="111" mass="12819">MVVLKKIKASTLMETLVASVLIVIVFMMASMVLNNMFSNTVKNDISDIETYINELEYLYKNEKLVLPYYGAFESWHITIQAFTGNDEDLIIFEAVKGHTNQTYSRQFHVDQ</sequence>
<keyword evidence="1" id="KW-1133">Transmembrane helix</keyword>
<dbReference type="RefSeq" id="WP_147769839.1">
    <property type="nucleotide sequence ID" value="NZ_VRKQ01000020.1"/>
</dbReference>
<dbReference type="AlphaFoldDB" id="A0A5C7GDS7"/>
<dbReference type="Proteomes" id="UP000321080">
    <property type="component" value="Unassembled WGS sequence"/>
</dbReference>
<keyword evidence="1" id="KW-0812">Transmembrane</keyword>
<keyword evidence="1" id="KW-0472">Membrane</keyword>
<dbReference type="OrthoDB" id="1190115at2"/>
<comment type="caution">
    <text evidence="2">The sequence shown here is derived from an EMBL/GenBank/DDBJ whole genome shotgun (WGS) entry which is preliminary data.</text>
</comment>
<proteinExistence type="predicted"/>
<organism evidence="2 3">
    <name type="scientific">Seonamhaeicola maritimus</name>
    <dbReference type="NCBI Taxonomy" id="2591822"/>
    <lineage>
        <taxon>Bacteria</taxon>
        <taxon>Pseudomonadati</taxon>
        <taxon>Bacteroidota</taxon>
        <taxon>Flavobacteriia</taxon>
        <taxon>Flavobacteriales</taxon>
        <taxon>Flavobacteriaceae</taxon>
    </lineage>
</organism>
<keyword evidence="3" id="KW-1185">Reference proteome</keyword>
<dbReference type="EMBL" id="VRKQ01000020">
    <property type="protein sequence ID" value="TXG34841.1"/>
    <property type="molecule type" value="Genomic_DNA"/>
</dbReference>
<feature type="transmembrane region" description="Helical" evidence="1">
    <location>
        <begin position="12"/>
        <end position="33"/>
    </location>
</feature>
<evidence type="ECO:0000313" key="2">
    <source>
        <dbReference type="EMBL" id="TXG34841.1"/>
    </source>
</evidence>
<evidence type="ECO:0008006" key="4">
    <source>
        <dbReference type="Google" id="ProtNLM"/>
    </source>
</evidence>